<dbReference type="Proteomes" id="UP000199258">
    <property type="component" value="Unassembled WGS sequence"/>
</dbReference>
<evidence type="ECO:0000259" key="9">
    <source>
        <dbReference type="PROSITE" id="PS51379"/>
    </source>
</evidence>
<dbReference type="InterPro" id="IPR004017">
    <property type="entry name" value="Cys_rich_dom"/>
</dbReference>
<dbReference type="Gene3D" id="1.10.1060.10">
    <property type="entry name" value="Alpha-helical ferredoxin"/>
    <property type="match status" value="1"/>
</dbReference>
<dbReference type="PANTHER" id="PTHR11748:SF119">
    <property type="entry name" value="D-2-HYDROXYGLUTARATE DEHYDROGENASE"/>
    <property type="match status" value="1"/>
</dbReference>
<reference evidence="11 12" key="1">
    <citation type="submission" date="2016-10" db="EMBL/GenBank/DDBJ databases">
        <authorList>
            <person name="de Groot N.N."/>
        </authorList>
    </citation>
    <scope>NUCLEOTIDE SEQUENCE [LARGE SCALE GENOMIC DNA]</scope>
    <source>
        <strain evidence="11 12">NP_1H</strain>
    </source>
</reference>
<dbReference type="PANTHER" id="PTHR11748">
    <property type="entry name" value="D-LACTATE DEHYDROGENASE"/>
    <property type="match status" value="1"/>
</dbReference>
<organism evidence="11 12">
    <name type="scientific">Arthrobacter subterraneus</name>
    <dbReference type="NCBI Taxonomy" id="335973"/>
    <lineage>
        <taxon>Bacteria</taxon>
        <taxon>Bacillati</taxon>
        <taxon>Actinomycetota</taxon>
        <taxon>Actinomycetes</taxon>
        <taxon>Micrococcales</taxon>
        <taxon>Micrococcaceae</taxon>
        <taxon>Arthrobacter</taxon>
    </lineage>
</organism>
<evidence type="ECO:0000256" key="2">
    <source>
        <dbReference type="ARBA" id="ARBA00022630"/>
    </source>
</evidence>
<proteinExistence type="predicted"/>
<dbReference type="InterPro" id="IPR016169">
    <property type="entry name" value="FAD-bd_PCMH_sub2"/>
</dbReference>
<dbReference type="InterPro" id="IPR016164">
    <property type="entry name" value="FAD-linked_Oxase-like_C"/>
</dbReference>
<dbReference type="GO" id="GO:0071949">
    <property type="term" value="F:FAD binding"/>
    <property type="evidence" value="ECO:0007669"/>
    <property type="project" value="InterPro"/>
</dbReference>
<keyword evidence="3" id="KW-0479">Metal-binding</keyword>
<keyword evidence="4" id="KW-0274">FAD</keyword>
<dbReference type="Gene3D" id="3.30.70.2190">
    <property type="match status" value="1"/>
</dbReference>
<dbReference type="InterPro" id="IPR017900">
    <property type="entry name" value="4Fe4S_Fe_S_CS"/>
</dbReference>
<evidence type="ECO:0000256" key="1">
    <source>
        <dbReference type="ARBA" id="ARBA00001974"/>
    </source>
</evidence>
<evidence type="ECO:0000256" key="8">
    <source>
        <dbReference type="SAM" id="MobiDB-lite"/>
    </source>
</evidence>
<evidence type="ECO:0000256" key="6">
    <source>
        <dbReference type="ARBA" id="ARBA00023004"/>
    </source>
</evidence>
<dbReference type="InterPro" id="IPR009051">
    <property type="entry name" value="Helical_ferredxn"/>
</dbReference>
<feature type="domain" description="4Fe-4S ferredoxin-type" evidence="9">
    <location>
        <begin position="666"/>
        <end position="697"/>
    </location>
</feature>
<dbReference type="Gene3D" id="3.30.465.10">
    <property type="match status" value="1"/>
</dbReference>
<dbReference type="InterPro" id="IPR006094">
    <property type="entry name" value="Oxid_FAD_bind_N"/>
</dbReference>
<keyword evidence="7" id="KW-0411">Iron-sulfur</keyword>
<keyword evidence="6" id="KW-0408">Iron</keyword>
<dbReference type="GO" id="GO:0004458">
    <property type="term" value="F:D-lactate dehydrogenase (cytochrome) activity"/>
    <property type="evidence" value="ECO:0007669"/>
    <property type="project" value="TreeGrafter"/>
</dbReference>
<dbReference type="SUPFAM" id="SSF55103">
    <property type="entry name" value="FAD-linked oxidases, C-terminal domain"/>
    <property type="match status" value="1"/>
</dbReference>
<dbReference type="GO" id="GO:0008720">
    <property type="term" value="F:D-lactate dehydrogenase (NAD+) activity"/>
    <property type="evidence" value="ECO:0007669"/>
    <property type="project" value="TreeGrafter"/>
</dbReference>
<name>A0A1G8KK51_9MICC</name>
<keyword evidence="5" id="KW-0560">Oxidoreductase</keyword>
<dbReference type="PROSITE" id="PS51379">
    <property type="entry name" value="4FE4S_FER_2"/>
    <property type="match status" value="1"/>
</dbReference>
<dbReference type="PROSITE" id="PS51387">
    <property type="entry name" value="FAD_PCMH"/>
    <property type="match status" value="1"/>
</dbReference>
<dbReference type="OrthoDB" id="9770306at2"/>
<comment type="cofactor">
    <cofactor evidence="1">
        <name>FAD</name>
        <dbReference type="ChEBI" id="CHEBI:57692"/>
    </cofactor>
</comment>
<dbReference type="Pfam" id="PF01565">
    <property type="entry name" value="FAD_binding_4"/>
    <property type="match status" value="1"/>
</dbReference>
<evidence type="ECO:0000313" key="11">
    <source>
        <dbReference type="EMBL" id="SDI43833.1"/>
    </source>
</evidence>
<dbReference type="STRING" id="335973.SAMN04488693_11169"/>
<evidence type="ECO:0000256" key="5">
    <source>
        <dbReference type="ARBA" id="ARBA00023002"/>
    </source>
</evidence>
<protein>
    <submittedName>
        <fullName evidence="11">FAD/FMN-containing dehydrogenase</fullName>
    </submittedName>
</protein>
<sequence length="1054" mass="112016">MTDVSPLSAQPGGAPDQSPLSSGTRVSEPSGPKVAAPPGGTTGPQRRALDRLSAAGITADTSPRRLAEYSYDASNYRLPPLAVVFPRTTDDVLTTLAVCRETGTPLISRGGGTSMAGNAVGPGIVLDFSRHMNRIRSVDEASGTTDVEPGVVLAVLSREVEKATGGRLTFAPDPSSKNRATVGGSLGNDACGNHSVRYGRTSDHVAEIDVVTSDGARLTATETGLRATDAADANSVARATALTHELKDLAHRNLADFRTELGRIQRQVSGYHLGNLLPENGFNVARALAGSEGTCVVVTGARMKLVPKPASALLVCLGYADVVDAARDIETILEFSPAAVEGIDEAIVDTMRFRRGAAAVTGLPDGKAWLYVDLDGDDPSAVAAEAERLLARLQGNGRLVDGRTVPDSVERASLWRVREDGAGLSFRLATGGESWPGWEDSAVAPEKLAGYLAEFRELLARFGLQGVMYGHFGAGCMHIRITYDLRTEEGRAVFEEFSGEAARLVVRHGGSLSGEHGDGRARSQLLPLMYTPRMLEAFADYRRIWDPVGILNPGTLTDPDPLNANLALDGVPQRQWRTSFDLRPLHAGGGDATETHDPAQAAGSGLDPWVHAVQSCIGVGRCRTDVGGVMCPSYRATRDEKDSTRGRSRVLQDMVRGARTVAEGWKSEEVREALDLCLSCKACSSDCPTGVDMATYKSEFFDHYYRGRLRPVSHFSLGWLPRWLTITGRIAPLVNAVLTTPLGKVAALLGGLTTERSLPRFAGGSEWRREVAAAGVGMPEKHRSKHDGGHRRPTDGVVLFVDTFTKGFRPEVAGAAARVLAEAEDQVECAPDACCGLTWISTGQLDTARKLMANAAEVLDDGTDRPIVVVEPSCAAALRKDLPELIHTEQARRVAARVRSFAAHAGDLAAAGWTPAPAEPLPEQVVLQTHCHEYSVFGAGTQKAALAAVGISSVVDAAGCCGVAGNFGFEKEHYEVSMQVAEQALAPALRSTGAETMVLTDGFSCAMQVKQLDNDRSGNHLAQLLDPGPAEPTTRTRTGSPVLQKLPNSNEKDS</sequence>
<evidence type="ECO:0000256" key="4">
    <source>
        <dbReference type="ARBA" id="ARBA00022827"/>
    </source>
</evidence>
<dbReference type="PROSITE" id="PS00198">
    <property type="entry name" value="4FE4S_FER_1"/>
    <property type="match status" value="1"/>
</dbReference>
<dbReference type="EMBL" id="FNDT01000011">
    <property type="protein sequence ID" value="SDI43833.1"/>
    <property type="molecule type" value="Genomic_DNA"/>
</dbReference>
<dbReference type="AlphaFoldDB" id="A0A1G8KK51"/>
<dbReference type="SUPFAM" id="SSF46548">
    <property type="entry name" value="alpha-helical ferredoxin"/>
    <property type="match status" value="1"/>
</dbReference>
<dbReference type="Pfam" id="PF02913">
    <property type="entry name" value="FAD-oxidase_C"/>
    <property type="match status" value="1"/>
</dbReference>
<evidence type="ECO:0000259" key="10">
    <source>
        <dbReference type="PROSITE" id="PS51387"/>
    </source>
</evidence>
<dbReference type="InterPro" id="IPR017896">
    <property type="entry name" value="4Fe4S_Fe-S-bd"/>
</dbReference>
<gene>
    <name evidence="11" type="ORF">SAMN04488693_11169</name>
</gene>
<dbReference type="GO" id="GO:0046872">
    <property type="term" value="F:metal ion binding"/>
    <property type="evidence" value="ECO:0007669"/>
    <property type="project" value="UniProtKB-KW"/>
</dbReference>
<accession>A0A1G8KK51</accession>
<keyword evidence="12" id="KW-1185">Reference proteome</keyword>
<dbReference type="GO" id="GO:0051536">
    <property type="term" value="F:iron-sulfur cluster binding"/>
    <property type="evidence" value="ECO:0007669"/>
    <property type="project" value="UniProtKB-KW"/>
</dbReference>
<dbReference type="Pfam" id="PF02754">
    <property type="entry name" value="CCG"/>
    <property type="match status" value="2"/>
</dbReference>
<feature type="compositionally biased region" description="Polar residues" evidence="8">
    <location>
        <begin position="18"/>
        <end position="27"/>
    </location>
</feature>
<evidence type="ECO:0000256" key="3">
    <source>
        <dbReference type="ARBA" id="ARBA00022723"/>
    </source>
</evidence>
<dbReference type="RefSeq" id="WP_090587097.1">
    <property type="nucleotide sequence ID" value="NZ_FNDT01000011.1"/>
</dbReference>
<feature type="domain" description="FAD-binding PCMH-type" evidence="10">
    <location>
        <begin position="76"/>
        <end position="308"/>
    </location>
</feature>
<feature type="compositionally biased region" description="Polar residues" evidence="8">
    <location>
        <begin position="1033"/>
        <end position="1054"/>
    </location>
</feature>
<feature type="region of interest" description="Disordered" evidence="8">
    <location>
        <begin position="1"/>
        <end position="47"/>
    </location>
</feature>
<feature type="region of interest" description="Disordered" evidence="8">
    <location>
        <begin position="1018"/>
        <end position="1054"/>
    </location>
</feature>
<evidence type="ECO:0000256" key="7">
    <source>
        <dbReference type="ARBA" id="ARBA00023014"/>
    </source>
</evidence>
<evidence type="ECO:0000313" key="12">
    <source>
        <dbReference type="Proteomes" id="UP000199258"/>
    </source>
</evidence>
<dbReference type="InterPro" id="IPR036318">
    <property type="entry name" value="FAD-bd_PCMH-like_sf"/>
</dbReference>
<dbReference type="Pfam" id="PF13183">
    <property type="entry name" value="Fer4_8"/>
    <property type="match status" value="1"/>
</dbReference>
<dbReference type="SUPFAM" id="SSF56176">
    <property type="entry name" value="FAD-binding/transporter-associated domain-like"/>
    <property type="match status" value="1"/>
</dbReference>
<keyword evidence="2" id="KW-0285">Flavoprotein</keyword>
<dbReference type="Gene3D" id="3.30.70.2740">
    <property type="match status" value="1"/>
</dbReference>
<dbReference type="GO" id="GO:1903457">
    <property type="term" value="P:lactate catabolic process"/>
    <property type="evidence" value="ECO:0007669"/>
    <property type="project" value="TreeGrafter"/>
</dbReference>
<dbReference type="InterPro" id="IPR016166">
    <property type="entry name" value="FAD-bd_PCMH"/>
</dbReference>
<dbReference type="InterPro" id="IPR004113">
    <property type="entry name" value="FAD-bd_oxidored_4_C"/>
</dbReference>